<evidence type="ECO:0000256" key="5">
    <source>
        <dbReference type="SAM" id="MobiDB-lite"/>
    </source>
</evidence>
<dbReference type="RefSeq" id="WP_311663461.1">
    <property type="nucleotide sequence ID" value="NZ_JAVREO010000001.1"/>
</dbReference>
<keyword evidence="6" id="KW-1133">Transmembrane helix</keyword>
<comment type="similarity">
    <text evidence="1">Belongs to the LysR transcriptional regulatory family.</text>
</comment>
<feature type="domain" description="HTH lysR-type" evidence="7">
    <location>
        <begin position="2"/>
        <end position="59"/>
    </location>
</feature>
<name>A0ABU2JIK9_9ACTN</name>
<keyword evidence="9" id="KW-1185">Reference proteome</keyword>
<dbReference type="CDD" id="cd00090">
    <property type="entry name" value="HTH_ARSR"/>
    <property type="match status" value="1"/>
</dbReference>
<evidence type="ECO:0000313" key="8">
    <source>
        <dbReference type="EMBL" id="MDT0264820.1"/>
    </source>
</evidence>
<dbReference type="Gene3D" id="1.10.10.10">
    <property type="entry name" value="Winged helix-like DNA-binding domain superfamily/Winged helix DNA-binding domain"/>
    <property type="match status" value="1"/>
</dbReference>
<dbReference type="PANTHER" id="PTHR30346">
    <property type="entry name" value="TRANSCRIPTIONAL DUAL REGULATOR HCAR-RELATED"/>
    <property type="match status" value="1"/>
</dbReference>
<reference evidence="9" key="1">
    <citation type="submission" date="2023-07" db="EMBL/GenBank/DDBJ databases">
        <title>30 novel species of actinomycetes from the DSMZ collection.</title>
        <authorList>
            <person name="Nouioui I."/>
        </authorList>
    </citation>
    <scope>NUCLEOTIDE SEQUENCE [LARGE SCALE GENOMIC DNA]</scope>
    <source>
        <strain evidence="9">DSM 44915</strain>
    </source>
</reference>
<evidence type="ECO:0000256" key="6">
    <source>
        <dbReference type="SAM" id="Phobius"/>
    </source>
</evidence>
<organism evidence="8 9">
    <name type="scientific">Streptomyces chisholmiae</name>
    <dbReference type="NCBI Taxonomy" id="3075540"/>
    <lineage>
        <taxon>Bacteria</taxon>
        <taxon>Bacillati</taxon>
        <taxon>Actinomycetota</taxon>
        <taxon>Actinomycetes</taxon>
        <taxon>Kitasatosporales</taxon>
        <taxon>Streptomycetaceae</taxon>
        <taxon>Streptomyces</taxon>
    </lineage>
</organism>
<feature type="region of interest" description="Disordered" evidence="5">
    <location>
        <begin position="306"/>
        <end position="341"/>
    </location>
</feature>
<evidence type="ECO:0000256" key="1">
    <source>
        <dbReference type="ARBA" id="ARBA00009437"/>
    </source>
</evidence>
<keyword evidence="4" id="KW-0804">Transcription</keyword>
<proteinExistence type="inferred from homology"/>
<dbReference type="Proteomes" id="UP001183410">
    <property type="component" value="Unassembled WGS sequence"/>
</dbReference>
<dbReference type="SUPFAM" id="SSF53850">
    <property type="entry name" value="Periplasmic binding protein-like II"/>
    <property type="match status" value="1"/>
</dbReference>
<comment type="caution">
    <text evidence="8">The sequence shown here is derived from an EMBL/GenBank/DDBJ whole genome shotgun (WGS) entry which is preliminary data.</text>
</comment>
<dbReference type="Gene3D" id="3.40.190.10">
    <property type="entry name" value="Periplasmic binding protein-like II"/>
    <property type="match status" value="2"/>
</dbReference>
<keyword evidence="6" id="KW-0472">Membrane</keyword>
<dbReference type="InterPro" id="IPR000847">
    <property type="entry name" value="LysR_HTH_N"/>
</dbReference>
<dbReference type="PANTHER" id="PTHR30346:SF29">
    <property type="entry name" value="LYSR SUBSTRATE-BINDING"/>
    <property type="match status" value="1"/>
</dbReference>
<dbReference type="EMBL" id="JAVREO010000001">
    <property type="protein sequence ID" value="MDT0264820.1"/>
    <property type="molecule type" value="Genomic_DNA"/>
</dbReference>
<dbReference type="PROSITE" id="PS50931">
    <property type="entry name" value="HTH_LYSR"/>
    <property type="match status" value="1"/>
</dbReference>
<dbReference type="Pfam" id="PF00126">
    <property type="entry name" value="HTH_1"/>
    <property type="match status" value="1"/>
</dbReference>
<dbReference type="InterPro" id="IPR036388">
    <property type="entry name" value="WH-like_DNA-bd_sf"/>
</dbReference>
<feature type="transmembrane region" description="Helical" evidence="6">
    <location>
        <begin position="234"/>
        <end position="256"/>
    </location>
</feature>
<sequence>MWNLTRLRVLVAVAREGSVTGAAEALHYAQPSVSHHLARLESELGVVLVRRVGRGVLLTDAGRLLVARAEEILGRVESARAEVAAHAGLRTGRVRLAAFPSALATLVPPAAAALAAEHPGVELALTEAEPPAALTALRNADVDAALVFAHDDPPPGDQRNTTLLPLLEEPLYLVTRAGDADPGEAPAARRPGGLARHAGDSWIAGCERCRAHLTAACERAGFAPRITFETDDYVAVQALVAAGLGVSLLPGLALAAHRDRRVRAQLLPHETRRVALAVYGTSPAPEPVRAFSEALQRTVTEQRWVAAGGETGGDGPGIGRAGGDGPAGGDGEDGTGRVTEG</sequence>
<protein>
    <submittedName>
        <fullName evidence="8">LysR family transcriptional regulator</fullName>
    </submittedName>
</protein>
<keyword evidence="2" id="KW-0805">Transcription regulation</keyword>
<feature type="compositionally biased region" description="Gly residues" evidence="5">
    <location>
        <begin position="309"/>
        <end position="329"/>
    </location>
</feature>
<dbReference type="SUPFAM" id="SSF46785">
    <property type="entry name" value="Winged helix' DNA-binding domain"/>
    <property type="match status" value="1"/>
</dbReference>
<dbReference type="InterPro" id="IPR011991">
    <property type="entry name" value="ArsR-like_HTH"/>
</dbReference>
<gene>
    <name evidence="8" type="ORF">RM844_00795</name>
</gene>
<evidence type="ECO:0000313" key="9">
    <source>
        <dbReference type="Proteomes" id="UP001183410"/>
    </source>
</evidence>
<keyword evidence="6" id="KW-0812">Transmembrane</keyword>
<dbReference type="InterPro" id="IPR036390">
    <property type="entry name" value="WH_DNA-bd_sf"/>
</dbReference>
<evidence type="ECO:0000259" key="7">
    <source>
        <dbReference type="PROSITE" id="PS50931"/>
    </source>
</evidence>
<evidence type="ECO:0000256" key="2">
    <source>
        <dbReference type="ARBA" id="ARBA00023015"/>
    </source>
</evidence>
<dbReference type="Pfam" id="PF03466">
    <property type="entry name" value="LysR_substrate"/>
    <property type="match status" value="1"/>
</dbReference>
<dbReference type="PRINTS" id="PR00039">
    <property type="entry name" value="HTHLYSR"/>
</dbReference>
<dbReference type="InterPro" id="IPR005119">
    <property type="entry name" value="LysR_subst-bd"/>
</dbReference>
<keyword evidence="3" id="KW-0238">DNA-binding</keyword>
<evidence type="ECO:0000256" key="3">
    <source>
        <dbReference type="ARBA" id="ARBA00023125"/>
    </source>
</evidence>
<accession>A0ABU2JIK9</accession>
<evidence type="ECO:0000256" key="4">
    <source>
        <dbReference type="ARBA" id="ARBA00023163"/>
    </source>
</evidence>